<dbReference type="GO" id="GO:0016829">
    <property type="term" value="F:lyase activity"/>
    <property type="evidence" value="ECO:0007669"/>
    <property type="project" value="UniProtKB-KW"/>
</dbReference>
<feature type="transmembrane region" description="Helical" evidence="9">
    <location>
        <begin position="170"/>
        <end position="194"/>
    </location>
</feature>
<feature type="transmembrane region" description="Helical" evidence="9">
    <location>
        <begin position="398"/>
        <end position="419"/>
    </location>
</feature>
<feature type="transmembrane region" description="Helical" evidence="9">
    <location>
        <begin position="272"/>
        <end position="296"/>
    </location>
</feature>
<dbReference type="GO" id="GO:0022857">
    <property type="term" value="F:transmembrane transporter activity"/>
    <property type="evidence" value="ECO:0007669"/>
    <property type="project" value="InterPro"/>
</dbReference>
<evidence type="ECO:0000256" key="1">
    <source>
        <dbReference type="ARBA" id="ARBA00004141"/>
    </source>
</evidence>
<keyword evidence="7" id="KW-0325">Glycoprotein</keyword>
<dbReference type="Pfam" id="PF01168">
    <property type="entry name" value="Ala_racemase_N"/>
    <property type="match status" value="1"/>
</dbReference>
<feature type="transmembrane region" description="Helical" evidence="9">
    <location>
        <begin position="431"/>
        <end position="452"/>
    </location>
</feature>
<dbReference type="InterPro" id="IPR001608">
    <property type="entry name" value="Ala_racemase_N"/>
</dbReference>
<dbReference type="InterPro" id="IPR042208">
    <property type="entry name" value="D-ser_dehydrat-like_sf"/>
</dbReference>
<feature type="transmembrane region" description="Helical" evidence="9">
    <location>
        <begin position="333"/>
        <end position="352"/>
    </location>
</feature>
<comment type="similarity">
    <text evidence="2">Belongs to the DSD1 family.</text>
</comment>
<evidence type="ECO:0000256" key="4">
    <source>
        <dbReference type="ARBA" id="ARBA00022692"/>
    </source>
</evidence>
<feature type="transmembrane region" description="Helical" evidence="9">
    <location>
        <begin position="364"/>
        <end position="386"/>
    </location>
</feature>
<evidence type="ECO:0000256" key="6">
    <source>
        <dbReference type="ARBA" id="ARBA00023136"/>
    </source>
</evidence>
<evidence type="ECO:0000256" key="3">
    <source>
        <dbReference type="ARBA" id="ARBA00022448"/>
    </source>
</evidence>
<dbReference type="PANTHER" id="PTHR43791:SF50">
    <property type="entry name" value="TRANSPORTER, PUTATIVE (AFU_ORTHOLOGUE AFUA_2G00840)-RELATED"/>
    <property type="match status" value="1"/>
</dbReference>
<dbReference type="FunFam" id="1.20.1250.20:FF:000188">
    <property type="entry name" value="MFS general substrate transporter"/>
    <property type="match status" value="1"/>
</dbReference>
<dbReference type="Pfam" id="PF14031">
    <property type="entry name" value="D-ser_dehydrat"/>
    <property type="match status" value="1"/>
</dbReference>
<dbReference type="AlphaFoldDB" id="A0A9P9ENZ4"/>
<keyword evidence="6 9" id="KW-0472">Membrane</keyword>
<dbReference type="InterPro" id="IPR036259">
    <property type="entry name" value="MFS_trans_sf"/>
</dbReference>
<organism evidence="11 12">
    <name type="scientific">Dactylonectria macrodidyma</name>
    <dbReference type="NCBI Taxonomy" id="307937"/>
    <lineage>
        <taxon>Eukaryota</taxon>
        <taxon>Fungi</taxon>
        <taxon>Dikarya</taxon>
        <taxon>Ascomycota</taxon>
        <taxon>Pezizomycotina</taxon>
        <taxon>Sordariomycetes</taxon>
        <taxon>Hypocreomycetidae</taxon>
        <taxon>Hypocreales</taxon>
        <taxon>Nectriaceae</taxon>
        <taxon>Dactylonectria</taxon>
    </lineage>
</organism>
<dbReference type="Proteomes" id="UP000738349">
    <property type="component" value="Unassembled WGS sequence"/>
</dbReference>
<dbReference type="InterPro" id="IPR026956">
    <property type="entry name" value="D-ser_dehydrat-like_dom"/>
</dbReference>
<dbReference type="SUPFAM" id="SSF51419">
    <property type="entry name" value="PLP-binding barrel"/>
    <property type="match status" value="1"/>
</dbReference>
<dbReference type="Gene3D" id="2.40.37.20">
    <property type="entry name" value="D-serine dehydratase-like domain"/>
    <property type="match status" value="1"/>
</dbReference>
<name>A0A9P9ENZ4_9HYPO</name>
<keyword evidence="3" id="KW-0813">Transport</keyword>
<keyword evidence="8" id="KW-0456">Lyase</keyword>
<dbReference type="SUPFAM" id="SSF103473">
    <property type="entry name" value="MFS general substrate transporter"/>
    <property type="match status" value="1"/>
</dbReference>
<accession>A0A9P9ENZ4</accession>
<feature type="transmembrane region" description="Helical" evidence="9">
    <location>
        <begin position="200"/>
        <end position="223"/>
    </location>
</feature>
<evidence type="ECO:0000256" key="9">
    <source>
        <dbReference type="SAM" id="Phobius"/>
    </source>
</evidence>
<dbReference type="InterPro" id="IPR011701">
    <property type="entry name" value="MFS"/>
</dbReference>
<dbReference type="PANTHER" id="PTHR43791">
    <property type="entry name" value="PERMEASE-RELATED"/>
    <property type="match status" value="1"/>
</dbReference>
<keyword evidence="12" id="KW-1185">Reference proteome</keyword>
<dbReference type="Pfam" id="PF07690">
    <property type="entry name" value="MFS_1"/>
    <property type="match status" value="1"/>
</dbReference>
<dbReference type="Gene3D" id="1.20.1250.20">
    <property type="entry name" value="MFS general substrate transporter like domains"/>
    <property type="match status" value="1"/>
</dbReference>
<reference evidence="11" key="1">
    <citation type="journal article" date="2021" name="Nat. Commun.">
        <title>Genetic determinants of endophytism in the Arabidopsis root mycobiome.</title>
        <authorList>
            <person name="Mesny F."/>
            <person name="Miyauchi S."/>
            <person name="Thiergart T."/>
            <person name="Pickel B."/>
            <person name="Atanasova L."/>
            <person name="Karlsson M."/>
            <person name="Huettel B."/>
            <person name="Barry K.W."/>
            <person name="Haridas S."/>
            <person name="Chen C."/>
            <person name="Bauer D."/>
            <person name="Andreopoulos W."/>
            <person name="Pangilinan J."/>
            <person name="LaButti K."/>
            <person name="Riley R."/>
            <person name="Lipzen A."/>
            <person name="Clum A."/>
            <person name="Drula E."/>
            <person name="Henrissat B."/>
            <person name="Kohler A."/>
            <person name="Grigoriev I.V."/>
            <person name="Martin F.M."/>
            <person name="Hacquard S."/>
        </authorList>
    </citation>
    <scope>NUCLEOTIDE SEQUENCE</scope>
    <source>
        <strain evidence="11">MPI-CAGE-AT-0147</strain>
    </source>
</reference>
<evidence type="ECO:0000313" key="11">
    <source>
        <dbReference type="EMBL" id="KAH7141133.1"/>
    </source>
</evidence>
<protein>
    <submittedName>
        <fullName evidence="11">Major facilitator superfamily domain-containing protein</fullName>
    </submittedName>
</protein>
<keyword evidence="4 9" id="KW-0812">Transmembrane</keyword>
<evidence type="ECO:0000313" key="12">
    <source>
        <dbReference type="Proteomes" id="UP000738349"/>
    </source>
</evidence>
<proteinExistence type="inferred from homology"/>
<evidence type="ECO:0000256" key="2">
    <source>
        <dbReference type="ARBA" id="ARBA00005323"/>
    </source>
</evidence>
<dbReference type="SMART" id="SM01119">
    <property type="entry name" value="D-ser_dehydrat"/>
    <property type="match status" value="1"/>
</dbReference>
<feature type="transmembrane region" description="Helical" evidence="9">
    <location>
        <begin position="114"/>
        <end position="132"/>
    </location>
</feature>
<dbReference type="PROSITE" id="PS50850">
    <property type="entry name" value="MFS"/>
    <property type="match status" value="1"/>
</dbReference>
<feature type="transmembrane region" description="Helical" evidence="9">
    <location>
        <begin position="308"/>
        <end position="326"/>
    </location>
</feature>
<dbReference type="GO" id="GO:0016020">
    <property type="term" value="C:membrane"/>
    <property type="evidence" value="ECO:0007669"/>
    <property type="project" value="UniProtKB-SubCell"/>
</dbReference>
<evidence type="ECO:0000256" key="8">
    <source>
        <dbReference type="ARBA" id="ARBA00023239"/>
    </source>
</evidence>
<dbReference type="InterPro" id="IPR029066">
    <property type="entry name" value="PLP-binding_barrel"/>
</dbReference>
<dbReference type="EMBL" id="JAGMUV010000011">
    <property type="protein sequence ID" value="KAH7141133.1"/>
    <property type="molecule type" value="Genomic_DNA"/>
</dbReference>
<evidence type="ECO:0000259" key="10">
    <source>
        <dbReference type="PROSITE" id="PS50850"/>
    </source>
</evidence>
<evidence type="ECO:0000256" key="7">
    <source>
        <dbReference type="ARBA" id="ARBA00023180"/>
    </source>
</evidence>
<feature type="transmembrane region" description="Helical" evidence="9">
    <location>
        <begin position="81"/>
        <end position="102"/>
    </location>
</feature>
<comment type="caution">
    <text evidence="11">The sequence shown here is derived from an EMBL/GenBank/DDBJ whole genome shotgun (WGS) entry which is preliminary data.</text>
</comment>
<comment type="subcellular location">
    <subcellularLocation>
        <location evidence="1">Membrane</location>
        <topology evidence="1">Multi-pass membrane protein</topology>
    </subcellularLocation>
</comment>
<gene>
    <name evidence="11" type="ORF">EDB81DRAFT_858161</name>
</gene>
<evidence type="ECO:0000256" key="5">
    <source>
        <dbReference type="ARBA" id="ARBA00022989"/>
    </source>
</evidence>
<dbReference type="FunFam" id="1.20.1250.20:FF:000013">
    <property type="entry name" value="MFS general substrate transporter"/>
    <property type="match status" value="1"/>
</dbReference>
<sequence length="822" mass="90782">MDSKDDKEHGIINDTSPEFTEGEMALVVDHIAERQLCRKFDVRLMPVLAIMYLFNALDKGNLGNAQTAGLSENLNFKPNQYNLLVSIFFVPYVVFAPPVAIIGKKFGAARILPILMFTFGSMTLLAACVQNFGGLFALRFFLGMAESGFFPLVIYYLTTFYRRGELARRLAIFYAASNIANAFSGLLSFGVFQIKSELLVWRYLFIIEGACSVLFSLFAYWYLPVSAGEAKFLCEEEKSLAFHRMQVDSSSVVQEKFNFKDSIKIFTYPTTYCFLLIEICLGVPIQSVALFMPQIIQRLGYGVVKTNLYTVAPNVGGAVMLLILAFSSDLLRIRFPFIMLGFSLTFIGFIIYAAISDVQEQLQLAYYACFMMVWGTSAPSVLLSTWYNNNIAHEGRRVVLTSVGVPLANLMGLVSSNIFRENEKPKYPTALITTACFGACGCLIAGLLVFNLTLHAMYSPKVGDSLDSLDTPSMIVDLDAMEANIKKLMDRLLPTGRNIRPHLKTTKSAVIAKKLVAAGAKGGCVAKLSEAEAIAAAGFTDLLITCEIVGPAKVKRLVELFRQHRGLRIVVDSHVAATTINEALNKSDIEDPIAVLIDLDVGLHRTGCQPSEALPLASHINTLKHLKLIGVQGYEGHLQHLHDFESRKKQCLKSMNILTETANALKEEGFNIEVVTTGGTGTADFCATVPGVTELQPGSFIFMDTDYRNAIGAYYSQSLSFLATVISKQGERQVTIDTGLKSLTTDSGLAECKDSKYIYNQLGDEHGSLTWEKGTPELKIGDRIEMIPSHIDPTVNLHDFYYAYRNGVIQEIWPVDSRGKVQ</sequence>
<dbReference type="OrthoDB" id="2985014at2759"/>
<dbReference type="Gene3D" id="3.20.20.10">
    <property type="entry name" value="Alanine racemase"/>
    <property type="match status" value="1"/>
</dbReference>
<feature type="domain" description="Major facilitator superfamily (MFS) profile" evidence="10">
    <location>
        <begin position="44"/>
        <end position="457"/>
    </location>
</feature>
<keyword evidence="5 9" id="KW-1133">Transmembrane helix</keyword>
<dbReference type="InterPro" id="IPR020846">
    <property type="entry name" value="MFS_dom"/>
</dbReference>
<dbReference type="CDD" id="cd06819">
    <property type="entry name" value="PLPDE_III_LS_D-TA"/>
    <property type="match status" value="1"/>
</dbReference>
<feature type="transmembrane region" description="Helical" evidence="9">
    <location>
        <begin position="138"/>
        <end position="158"/>
    </location>
</feature>